<keyword evidence="2" id="KW-1185">Reference proteome</keyword>
<organism evidence="1 2">
    <name type="scientific">Salibacterium salarium</name>
    <dbReference type="NCBI Taxonomy" id="284579"/>
    <lineage>
        <taxon>Bacteria</taxon>
        <taxon>Bacillati</taxon>
        <taxon>Bacillota</taxon>
        <taxon>Bacilli</taxon>
        <taxon>Bacillales</taxon>
        <taxon>Bacillaceae</taxon>
    </lineage>
</organism>
<dbReference type="EMBL" id="RBVX01000001">
    <property type="protein sequence ID" value="RSL35091.1"/>
    <property type="molecule type" value="Genomic_DNA"/>
</dbReference>
<sequence>MEKLSLILSFILLTVGLFGCQQSTEGVANGNNASKSKVEEKSKSEVQNPKVVTERIEASEFVLEITTPTVVENGNTLKVKGTLTYIGDKTINLYHGRPIIRFTFSDEIYEYEDQGFSTELKTGQTIEVENEFQVSKTGKQNLTARTTMLQVNGELIEGIGNEKYIKENMTERAAEIEKSKIALEPFEVLVK</sequence>
<dbReference type="AlphaFoldDB" id="A0A3R9QQ34"/>
<gene>
    <name evidence="1" type="ORF">D7Z54_00515</name>
</gene>
<dbReference type="RefSeq" id="WP_125553394.1">
    <property type="nucleotide sequence ID" value="NZ_RBVX01000001.1"/>
</dbReference>
<evidence type="ECO:0000313" key="2">
    <source>
        <dbReference type="Proteomes" id="UP000275076"/>
    </source>
</evidence>
<reference evidence="1 2" key="1">
    <citation type="submission" date="2018-10" db="EMBL/GenBank/DDBJ databases">
        <title>Draft genome sequence of Bacillus salarius IM0101, isolated from a hypersaline soil in Inner Mongolia, China.</title>
        <authorList>
            <person name="Yamprayoonswat W."/>
            <person name="Boonvisut S."/>
            <person name="Jumpathong W."/>
            <person name="Sittihan S."/>
            <person name="Ruangsuj P."/>
            <person name="Wanthongcharoen S."/>
            <person name="Thongpramul N."/>
            <person name="Pimmason S."/>
            <person name="Yu B."/>
            <person name="Yasawong M."/>
        </authorList>
    </citation>
    <scope>NUCLEOTIDE SEQUENCE [LARGE SCALE GENOMIC DNA]</scope>
    <source>
        <strain evidence="1 2">IM0101</strain>
    </source>
</reference>
<comment type="caution">
    <text evidence="1">The sequence shown here is derived from an EMBL/GenBank/DDBJ whole genome shotgun (WGS) entry which is preliminary data.</text>
</comment>
<evidence type="ECO:0000313" key="1">
    <source>
        <dbReference type="EMBL" id="RSL35091.1"/>
    </source>
</evidence>
<proteinExistence type="predicted"/>
<name>A0A3R9QQ34_9BACI</name>
<accession>A0A3R9QQ34</accession>
<dbReference type="PROSITE" id="PS51257">
    <property type="entry name" value="PROKAR_LIPOPROTEIN"/>
    <property type="match status" value="1"/>
</dbReference>
<protein>
    <recommendedName>
        <fullName evidence="3">Lipoprotein</fullName>
    </recommendedName>
</protein>
<evidence type="ECO:0008006" key="3">
    <source>
        <dbReference type="Google" id="ProtNLM"/>
    </source>
</evidence>
<dbReference type="OrthoDB" id="2964079at2"/>
<dbReference type="Proteomes" id="UP000275076">
    <property type="component" value="Unassembled WGS sequence"/>
</dbReference>